<evidence type="ECO:0000256" key="8">
    <source>
        <dbReference type="HAMAP-Rule" id="MF_03163"/>
    </source>
</evidence>
<dbReference type="PANTHER" id="PTHR10920:SF13">
    <property type="entry name" value="PRE-RRNA 2'-O-RIBOSE RNA METHYLTRANSFERASE FTSJ3"/>
    <property type="match status" value="1"/>
</dbReference>
<feature type="region of interest" description="Disordered" evidence="9">
    <location>
        <begin position="773"/>
        <end position="872"/>
    </location>
</feature>
<feature type="active site" description="Proton acceptor" evidence="8">
    <location>
        <position position="156"/>
    </location>
</feature>
<feature type="compositionally biased region" description="Acidic residues" evidence="9">
    <location>
        <begin position="532"/>
        <end position="548"/>
    </location>
</feature>
<dbReference type="PANTHER" id="PTHR10920">
    <property type="entry name" value="RIBOSOMAL RNA METHYLTRANSFERASE"/>
    <property type="match status" value="1"/>
</dbReference>
<comment type="similarity">
    <text evidence="8">Belongs to the class I-like SAM-binding methyltransferase superfamily. RNA methyltransferase RlmE family. SPB1 subfamily.</text>
</comment>
<feature type="compositionally biased region" description="Basic and acidic residues" evidence="9">
    <location>
        <begin position="354"/>
        <end position="398"/>
    </location>
</feature>
<dbReference type="GO" id="GO:0008650">
    <property type="term" value="F:rRNA (uridine-2'-O-)-methyltransferase activity"/>
    <property type="evidence" value="ECO:0007669"/>
    <property type="project" value="TreeGrafter"/>
</dbReference>
<feature type="compositionally biased region" description="Basic residues" evidence="9">
    <location>
        <begin position="848"/>
        <end position="872"/>
    </location>
</feature>
<dbReference type="GO" id="GO:0000463">
    <property type="term" value="P:maturation of LSU-rRNA from tricistronic rRNA transcript (SSU-rRNA, 5.8S rRNA, LSU-rRNA)"/>
    <property type="evidence" value="ECO:0007669"/>
    <property type="project" value="TreeGrafter"/>
</dbReference>
<dbReference type="AlphaFoldDB" id="A0A250WT63"/>
<feature type="binding site" evidence="8">
    <location>
        <position position="57"/>
    </location>
    <ligand>
        <name>S-adenosyl-L-methionine</name>
        <dbReference type="ChEBI" id="CHEBI:59789"/>
    </ligand>
</feature>
<dbReference type="GO" id="GO:0005730">
    <property type="term" value="C:nucleolus"/>
    <property type="evidence" value="ECO:0007669"/>
    <property type="project" value="UniProtKB-SubCell"/>
</dbReference>
<feature type="binding site" evidence="8">
    <location>
        <position position="116"/>
    </location>
    <ligand>
        <name>S-adenosyl-L-methionine</name>
        <dbReference type="ChEBI" id="CHEBI:59789"/>
    </ligand>
</feature>
<comment type="function">
    <text evidence="8">Probable methyltransferase involved in the maturation of rRNA and in the biogenesis of ribosomal subunits.</text>
</comment>
<evidence type="ECO:0000256" key="2">
    <source>
        <dbReference type="ARBA" id="ARBA00022517"/>
    </source>
</evidence>
<feature type="binding site" evidence="8">
    <location>
        <position position="91"/>
    </location>
    <ligand>
        <name>S-adenosyl-L-methionine</name>
        <dbReference type="ChEBI" id="CHEBI:59789"/>
    </ligand>
</feature>
<dbReference type="HAMAP" id="MF_03163">
    <property type="entry name" value="RNA_methyltr_E_SPB1"/>
    <property type="match status" value="1"/>
</dbReference>
<comment type="catalytic activity">
    <reaction evidence="8">
        <text>a ribonucleotide in rRNA + S-adenosyl-L-methionine = a 2'-O-methylribonucleotide in rRNA + S-adenosyl-L-homocysteine + H(+)</text>
        <dbReference type="Rhea" id="RHEA:48628"/>
        <dbReference type="Rhea" id="RHEA-COMP:12164"/>
        <dbReference type="Rhea" id="RHEA-COMP:12165"/>
        <dbReference type="ChEBI" id="CHEBI:15378"/>
        <dbReference type="ChEBI" id="CHEBI:57856"/>
        <dbReference type="ChEBI" id="CHEBI:59789"/>
        <dbReference type="ChEBI" id="CHEBI:90675"/>
        <dbReference type="ChEBI" id="CHEBI:90676"/>
    </reaction>
</comment>
<dbReference type="InterPro" id="IPR012920">
    <property type="entry name" value="rRNA_MeTfrase_SPB1-like_C"/>
</dbReference>
<keyword evidence="5 8" id="KW-0808">Transferase</keyword>
<feature type="binding site" evidence="8">
    <location>
        <position position="55"/>
    </location>
    <ligand>
        <name>S-adenosyl-L-methionine</name>
        <dbReference type="ChEBI" id="CHEBI:59789"/>
    </ligand>
</feature>
<evidence type="ECO:0000256" key="4">
    <source>
        <dbReference type="ARBA" id="ARBA00022603"/>
    </source>
</evidence>
<keyword evidence="6 8" id="KW-0949">S-adenosyl-L-methionine</keyword>
<evidence type="ECO:0000313" key="14">
    <source>
        <dbReference type="Proteomes" id="UP000232323"/>
    </source>
</evidence>
<dbReference type="Pfam" id="PF07780">
    <property type="entry name" value="Spb1_C"/>
    <property type="match status" value="1"/>
</dbReference>
<proteinExistence type="inferred from homology"/>
<evidence type="ECO:0000256" key="9">
    <source>
        <dbReference type="SAM" id="MobiDB-lite"/>
    </source>
</evidence>
<keyword evidence="3 8" id="KW-0698">rRNA processing</keyword>
<feature type="region of interest" description="Disordered" evidence="9">
    <location>
        <begin position="524"/>
        <end position="690"/>
    </location>
</feature>
<protein>
    <recommendedName>
        <fullName evidence="8">Putative rRNA methyltransferase</fullName>
        <ecNumber evidence="8">2.1.1.-</ecNumber>
    </recommendedName>
    <alternativeName>
        <fullName evidence="8">2'-O-ribose RNA methyltransferase SPB1 homolog</fullName>
    </alternativeName>
</protein>
<comment type="caution">
    <text evidence="13">The sequence shown here is derived from an EMBL/GenBank/DDBJ whole genome shotgun (WGS) entry which is preliminary data.</text>
</comment>
<dbReference type="InterPro" id="IPR002877">
    <property type="entry name" value="RNA_MeTrfase_FtsJ_dom"/>
</dbReference>
<keyword evidence="4 8" id="KW-0489">Methyltransferase</keyword>
<dbReference type="Pfam" id="PF11861">
    <property type="entry name" value="DUF3381"/>
    <property type="match status" value="1"/>
</dbReference>
<sequence>MKKKKLGKNRLDKWYHLAKEQGFRSRAAFKLIQLNKKFDFLSNCKALLDLCAAPGGWLQVAAKTMPLTSLILGVDLVPIKPIRGVKTIVHDITTQACRTALKKEAKGSKFDVVLHDGAPNVGGAWSNEAYTQSALVLDSLRLATECLAPSGCFVTKVFRSKDYNALLYAFNQLFDKVESTKPTASRNTSAEIFVVCQGYKAPAKIDPRMLDPKHLFQEVTEEKRVMGPEALLRDKTKQKRHREGYEDGLSTSHKAAAALAFIVSDSPVEMLGQYTQLALEGPFSWKVEGLSTAKELADLVRHHASTTAEIKSLCGDLQVLGRSEFKQLLKWRLQLKKGLSAELAEAGYTEEKALMKSGGKKSEKGSDAKDSENKEELDPEEALLKEMAEVKERMESRLKREKKHRREMKKKAKIRALQMVSSEGIVTEEQQDGLFSLDVIKGGGGKEEPGALLSRVVDTSAPGEEDMEMLEADSESEDGDDDDEDLDSDEEALRYEANLEEALEESYTEYLARRGKREALIQEKRKRLGMDGELDEGAEDAEEDDEKEDLERLADLDEEDEEEEAGGGLLVKLDERRAGVAKSSSAMAAQWFNQDLFDDANIDEEDLDEEEEEKDEPGAYDKHAQKKGNTGSVSGKSASPLKKDQTINKDLGKASDASKSSGDGFEIVPQRKEDSGSETDSEDEFDMLDDQGKAEVLALAKKMLKRKEKESIIDAAYNRFAAHDVGLPRWFEEDEQKHRRPILPVTKEEVAAEKARLKSIDSRPIKKVAEAKARKRMKLHSRLSSAREKAEAIASQEDVPMKSKMKEIEKLYAKAKAGGKGKKGGKGKDGKRRGPPMDGRLRQDLKSQKRQALKVKGKGKGKGKSKGRSGKR</sequence>
<dbReference type="Pfam" id="PF01728">
    <property type="entry name" value="FtsJ"/>
    <property type="match status" value="1"/>
</dbReference>
<feature type="compositionally biased region" description="Acidic residues" evidence="9">
    <location>
        <begin position="463"/>
        <end position="490"/>
    </location>
</feature>
<dbReference type="OrthoDB" id="1287559at2759"/>
<dbReference type="EMBL" id="BEGY01000005">
    <property type="protein sequence ID" value="GAX74013.1"/>
    <property type="molecule type" value="Genomic_DNA"/>
</dbReference>
<keyword evidence="2 8" id="KW-0690">Ribosome biogenesis</keyword>
<comment type="subcellular location">
    <subcellularLocation>
        <location evidence="1 8">Nucleus</location>
        <location evidence="1 8">Nucleolus</location>
    </subcellularLocation>
</comment>
<feature type="binding site" evidence="8">
    <location>
        <position position="75"/>
    </location>
    <ligand>
        <name>S-adenosyl-L-methionine</name>
        <dbReference type="ChEBI" id="CHEBI:59789"/>
    </ligand>
</feature>
<feature type="region of interest" description="Disordered" evidence="9">
    <location>
        <begin position="354"/>
        <end position="414"/>
    </location>
</feature>
<keyword evidence="7 8" id="KW-0539">Nucleus</keyword>
<dbReference type="InterPro" id="IPR015507">
    <property type="entry name" value="rRNA-MeTfrase_E"/>
</dbReference>
<dbReference type="STRING" id="1157962.A0A250WT63"/>
<evidence type="ECO:0000259" key="12">
    <source>
        <dbReference type="Pfam" id="PF11861"/>
    </source>
</evidence>
<dbReference type="HAMAP" id="MF_01547">
    <property type="entry name" value="RNA_methyltr_E"/>
    <property type="match status" value="1"/>
</dbReference>
<evidence type="ECO:0000259" key="11">
    <source>
        <dbReference type="Pfam" id="PF07780"/>
    </source>
</evidence>
<dbReference type="InterPro" id="IPR028589">
    <property type="entry name" value="SPB1-like"/>
</dbReference>
<feature type="compositionally biased region" description="Polar residues" evidence="9">
    <location>
        <begin position="582"/>
        <end position="593"/>
    </location>
</feature>
<reference evidence="13 14" key="1">
    <citation type="submission" date="2017-08" db="EMBL/GenBank/DDBJ databases">
        <title>Acidophilic green algal genome provides insights into adaptation to an acidic environment.</title>
        <authorList>
            <person name="Hirooka S."/>
            <person name="Hirose Y."/>
            <person name="Kanesaki Y."/>
            <person name="Higuchi S."/>
            <person name="Fujiwara T."/>
            <person name="Onuma R."/>
            <person name="Era A."/>
            <person name="Ohbayashi R."/>
            <person name="Uzuka A."/>
            <person name="Nozaki H."/>
            <person name="Yoshikawa H."/>
            <person name="Miyagishima S.Y."/>
        </authorList>
    </citation>
    <scope>NUCLEOTIDE SEQUENCE [LARGE SCALE GENOMIC DNA]</scope>
    <source>
        <strain evidence="13 14">NIES-2499</strain>
    </source>
</reference>
<dbReference type="FunFam" id="3.40.50.150:FF:000004">
    <property type="entry name" value="AdoMet-dependent rRNA methyltransferase SPB1"/>
    <property type="match status" value="1"/>
</dbReference>
<feature type="domain" description="DUF3381" evidence="12">
    <location>
        <begin position="236"/>
        <end position="415"/>
    </location>
</feature>
<evidence type="ECO:0000256" key="3">
    <source>
        <dbReference type="ARBA" id="ARBA00022552"/>
    </source>
</evidence>
<accession>A0A250WT63</accession>
<evidence type="ECO:0000256" key="6">
    <source>
        <dbReference type="ARBA" id="ARBA00022691"/>
    </source>
</evidence>
<evidence type="ECO:0000256" key="5">
    <source>
        <dbReference type="ARBA" id="ARBA00022679"/>
    </source>
</evidence>
<dbReference type="InterPro" id="IPR029063">
    <property type="entry name" value="SAM-dependent_MTases_sf"/>
</dbReference>
<dbReference type="GO" id="GO:0016435">
    <property type="term" value="F:rRNA (guanine) methyltransferase activity"/>
    <property type="evidence" value="ECO:0007669"/>
    <property type="project" value="TreeGrafter"/>
</dbReference>
<dbReference type="Gene3D" id="3.40.50.150">
    <property type="entry name" value="Vaccinia Virus protein VP39"/>
    <property type="match status" value="1"/>
</dbReference>
<feature type="compositionally biased region" description="Basic and acidic residues" evidence="9">
    <location>
        <begin position="641"/>
        <end position="653"/>
    </location>
</feature>
<dbReference type="GO" id="GO:0030687">
    <property type="term" value="C:preribosome, large subunit precursor"/>
    <property type="evidence" value="ECO:0007669"/>
    <property type="project" value="TreeGrafter"/>
</dbReference>
<name>A0A250WT63_9CHLO</name>
<evidence type="ECO:0000256" key="7">
    <source>
        <dbReference type="ARBA" id="ARBA00023242"/>
    </source>
</evidence>
<gene>
    <name evidence="13" type="ORF">CEUSTIGMA_g1463.t1</name>
</gene>
<evidence type="ECO:0000256" key="1">
    <source>
        <dbReference type="ARBA" id="ARBA00004604"/>
    </source>
</evidence>
<dbReference type="EC" id="2.1.1.-" evidence="8"/>
<dbReference type="GO" id="GO:0000466">
    <property type="term" value="P:maturation of 5.8S rRNA from tricistronic rRNA transcript (SSU-rRNA, 5.8S rRNA, LSU-rRNA)"/>
    <property type="evidence" value="ECO:0007669"/>
    <property type="project" value="TreeGrafter"/>
</dbReference>
<feature type="compositionally biased region" description="Acidic residues" evidence="9">
    <location>
        <begin position="556"/>
        <end position="565"/>
    </location>
</feature>
<keyword evidence="14" id="KW-1185">Reference proteome</keyword>
<feature type="compositionally biased region" description="Acidic residues" evidence="9">
    <location>
        <begin position="676"/>
        <end position="689"/>
    </location>
</feature>
<feature type="compositionally biased region" description="Basic residues" evidence="9">
    <location>
        <begin position="817"/>
        <end position="834"/>
    </location>
</feature>
<organism evidence="13 14">
    <name type="scientific">Chlamydomonas eustigma</name>
    <dbReference type="NCBI Taxonomy" id="1157962"/>
    <lineage>
        <taxon>Eukaryota</taxon>
        <taxon>Viridiplantae</taxon>
        <taxon>Chlorophyta</taxon>
        <taxon>core chlorophytes</taxon>
        <taxon>Chlorophyceae</taxon>
        <taxon>CS clade</taxon>
        <taxon>Chlamydomonadales</taxon>
        <taxon>Chlamydomonadaceae</taxon>
        <taxon>Chlamydomonas</taxon>
    </lineage>
</organism>
<feature type="compositionally biased region" description="Basic and acidic residues" evidence="9">
    <location>
        <begin position="799"/>
        <end position="812"/>
    </location>
</feature>
<feature type="region of interest" description="Disordered" evidence="9">
    <location>
        <begin position="440"/>
        <end position="500"/>
    </location>
</feature>
<feature type="compositionally biased region" description="Basic residues" evidence="9">
    <location>
        <begin position="399"/>
        <end position="414"/>
    </location>
</feature>
<dbReference type="SUPFAM" id="SSF53335">
    <property type="entry name" value="S-adenosyl-L-methionine-dependent methyltransferases"/>
    <property type="match status" value="1"/>
</dbReference>
<dbReference type="Proteomes" id="UP000232323">
    <property type="component" value="Unassembled WGS sequence"/>
</dbReference>
<feature type="compositionally biased region" description="Polar residues" evidence="9">
    <location>
        <begin position="627"/>
        <end position="637"/>
    </location>
</feature>
<dbReference type="InterPro" id="IPR050082">
    <property type="entry name" value="RNA_methyltr_RlmE"/>
</dbReference>
<dbReference type="InterPro" id="IPR024576">
    <property type="entry name" value="rRNA_MeTfrase_Spb1_DUF3381"/>
</dbReference>
<feature type="domain" description="Ribosomal RNA methyltransferase SPB1-like C-terminal" evidence="11">
    <location>
        <begin position="659"/>
        <end position="851"/>
    </location>
</feature>
<evidence type="ECO:0000259" key="10">
    <source>
        <dbReference type="Pfam" id="PF01728"/>
    </source>
</evidence>
<evidence type="ECO:0000313" key="13">
    <source>
        <dbReference type="EMBL" id="GAX74013.1"/>
    </source>
</evidence>
<feature type="domain" description="Ribosomal RNA methyltransferase FtsJ" evidence="10">
    <location>
        <begin position="23"/>
        <end position="199"/>
    </location>
</feature>
<feature type="compositionally biased region" description="Acidic residues" evidence="9">
    <location>
        <begin position="596"/>
        <end position="615"/>
    </location>
</feature>